<keyword evidence="2" id="KW-1185">Reference proteome</keyword>
<proteinExistence type="predicted"/>
<protein>
    <submittedName>
        <fullName evidence="1">Uncharacterized protein</fullName>
    </submittedName>
</protein>
<dbReference type="RefSeq" id="WP_202084182.1">
    <property type="nucleotide sequence ID" value="NZ_JAERTZ010000018.1"/>
</dbReference>
<dbReference type="EMBL" id="JAERTZ010000018">
    <property type="protein sequence ID" value="MBL1377385.1"/>
    <property type="molecule type" value="Genomic_DNA"/>
</dbReference>
<name>A0ABS1QRB1_9GAMM</name>
<gene>
    <name evidence="1" type="ORF">JKV55_08585</name>
</gene>
<reference evidence="2" key="1">
    <citation type="submission" date="2021-01" db="EMBL/GenBank/DDBJ databases">
        <title>Genome public.</title>
        <authorList>
            <person name="Liu C."/>
            <person name="Sun Q."/>
        </authorList>
    </citation>
    <scope>NUCLEOTIDE SEQUENCE [LARGE SCALE GENOMIC DNA]</scope>
    <source>
        <strain evidence="2">CGMCC 1.18722</strain>
    </source>
</reference>
<dbReference type="Proteomes" id="UP000638570">
    <property type="component" value="Unassembled WGS sequence"/>
</dbReference>
<accession>A0ABS1QRB1</accession>
<dbReference type="PROSITE" id="PS51257">
    <property type="entry name" value="PROKAR_LIPOPROTEIN"/>
    <property type="match status" value="1"/>
</dbReference>
<evidence type="ECO:0000313" key="1">
    <source>
        <dbReference type="EMBL" id="MBL1377385.1"/>
    </source>
</evidence>
<sequence>MKNIRLGPAVLAAGILLGGCGAEDRGVEDMVASHMVGEALLAAHFVAAAEQAGMEATAINAVLQEVAAQSGIDEFWITDSQGHAYLTNTGVDFTFSPDPAVQPQASVFWPLLEGTESVVIQEARVREIDNQSFKYVAVAGVDKPRIVQVGVRADNLK</sequence>
<comment type="caution">
    <text evidence="1">The sequence shown here is derived from an EMBL/GenBank/DDBJ whole genome shotgun (WGS) entry which is preliminary data.</text>
</comment>
<organism evidence="1 2">
    <name type="scientific">Zobellella iuensis</name>
    <dbReference type="NCBI Taxonomy" id="2803811"/>
    <lineage>
        <taxon>Bacteria</taxon>
        <taxon>Pseudomonadati</taxon>
        <taxon>Pseudomonadota</taxon>
        <taxon>Gammaproteobacteria</taxon>
        <taxon>Aeromonadales</taxon>
        <taxon>Aeromonadaceae</taxon>
        <taxon>Zobellella</taxon>
    </lineage>
</organism>
<evidence type="ECO:0000313" key="2">
    <source>
        <dbReference type="Proteomes" id="UP000638570"/>
    </source>
</evidence>